<organism evidence="2 4">
    <name type="scientific">Candidatus Chlorohelix allophototropha</name>
    <dbReference type="NCBI Taxonomy" id="3003348"/>
    <lineage>
        <taxon>Bacteria</taxon>
        <taxon>Bacillati</taxon>
        <taxon>Chloroflexota</taxon>
        <taxon>Chloroflexia</taxon>
        <taxon>Candidatus Chloroheliales</taxon>
        <taxon>Candidatus Chloroheliaceae</taxon>
        <taxon>Candidatus Chlorohelix</taxon>
    </lineage>
</organism>
<evidence type="ECO:0000313" key="2">
    <source>
        <dbReference type="EMBL" id="NWJ45746.1"/>
    </source>
</evidence>
<gene>
    <name evidence="2" type="ORF">HXX08_07695</name>
    <name evidence="3" type="ORF">OZ401_000884</name>
</gene>
<protein>
    <submittedName>
        <fullName evidence="2">Dienelactone hydrolase family protein</fullName>
    </submittedName>
</protein>
<dbReference type="RefSeq" id="WP_341469504.1">
    <property type="nucleotide sequence ID" value="NZ_CP128399.1"/>
</dbReference>
<sequence>MAVIRTYTAYYQMDGGEIPAFIARIDDDQARPGIVLIQEWWGIEPHIKDLAQKLAVEGFVVAVPDLYHGQVATEPDDATKLMMALDVERAIYEIQSTINGLKNMQGVEPKKVGIMGFCMGGMLTFKVVERSHDLAVAISFYGVMHEPTYESVANVQAPVMAFFGALDNYTPPEYIQRIYDTYTNAGKDYQQYVYQNAGHAFLNPTHGAGVEEAARDAWPKAVDFLKTNLMQN</sequence>
<reference evidence="3" key="2">
    <citation type="journal article" date="2024" name="Nature">
        <title>Anoxygenic phototroph of the Chloroflexota uses a type I reaction centre.</title>
        <authorList>
            <person name="Tsuji J.M."/>
            <person name="Shaw N.A."/>
            <person name="Nagashima S."/>
            <person name="Venkiteswaran J.J."/>
            <person name="Schiff S.L."/>
            <person name="Watanabe T."/>
            <person name="Fukui M."/>
            <person name="Hanada S."/>
            <person name="Tank M."/>
            <person name="Neufeld J.D."/>
        </authorList>
    </citation>
    <scope>NUCLEOTIDE SEQUENCE</scope>
    <source>
        <strain evidence="3">L227-S17</strain>
    </source>
</reference>
<proteinExistence type="predicted"/>
<dbReference type="InterPro" id="IPR002925">
    <property type="entry name" value="Dienelactn_hydro"/>
</dbReference>
<evidence type="ECO:0000313" key="3">
    <source>
        <dbReference type="EMBL" id="WJW67615.1"/>
    </source>
</evidence>
<evidence type="ECO:0000259" key="1">
    <source>
        <dbReference type="Pfam" id="PF01738"/>
    </source>
</evidence>
<keyword evidence="2" id="KW-0378">Hydrolase</keyword>
<name>A0A8T7M2Z6_9CHLR</name>
<reference evidence="2 4" key="1">
    <citation type="submission" date="2020-06" db="EMBL/GenBank/DDBJ databases">
        <title>Anoxygenic phototrophic Chloroflexota member uses a Type I reaction center.</title>
        <authorList>
            <person name="Tsuji J.M."/>
            <person name="Shaw N.A."/>
            <person name="Nagashima S."/>
            <person name="Venkiteswaran J."/>
            <person name="Schiff S.L."/>
            <person name="Hanada S."/>
            <person name="Tank M."/>
            <person name="Neufeld J.D."/>
        </authorList>
    </citation>
    <scope>NUCLEOTIDE SEQUENCE [LARGE SCALE GENOMIC DNA]</scope>
    <source>
        <strain evidence="2">L227-S17</strain>
    </source>
</reference>
<dbReference type="Proteomes" id="UP000521676">
    <property type="component" value="Unassembled WGS sequence"/>
</dbReference>
<dbReference type="InterPro" id="IPR051049">
    <property type="entry name" value="Dienelactone_hydrolase-like"/>
</dbReference>
<dbReference type="Proteomes" id="UP001431572">
    <property type="component" value="Chromosome 1"/>
</dbReference>
<dbReference type="EMBL" id="CP128399">
    <property type="protein sequence ID" value="WJW67615.1"/>
    <property type="molecule type" value="Genomic_DNA"/>
</dbReference>
<dbReference type="SUPFAM" id="SSF53474">
    <property type="entry name" value="alpha/beta-Hydrolases"/>
    <property type="match status" value="1"/>
</dbReference>
<dbReference type="PANTHER" id="PTHR46623">
    <property type="entry name" value="CARBOXYMETHYLENEBUTENOLIDASE-RELATED"/>
    <property type="match status" value="1"/>
</dbReference>
<evidence type="ECO:0000313" key="4">
    <source>
        <dbReference type="Proteomes" id="UP000521676"/>
    </source>
</evidence>
<dbReference type="EMBL" id="JACATZ010000001">
    <property type="protein sequence ID" value="NWJ45746.1"/>
    <property type="molecule type" value="Genomic_DNA"/>
</dbReference>
<evidence type="ECO:0000313" key="5">
    <source>
        <dbReference type="Proteomes" id="UP001431572"/>
    </source>
</evidence>
<dbReference type="AlphaFoldDB" id="A0A8T7M2Z6"/>
<accession>A0A8T7M2Z6</accession>
<dbReference type="Pfam" id="PF01738">
    <property type="entry name" value="DLH"/>
    <property type="match status" value="1"/>
</dbReference>
<dbReference type="PANTHER" id="PTHR46623:SF7">
    <property type="entry name" value="CARBOXYMETHYLENEBUTENOLIDASE"/>
    <property type="match status" value="1"/>
</dbReference>
<dbReference type="Gene3D" id="3.40.50.1820">
    <property type="entry name" value="alpha/beta hydrolase"/>
    <property type="match status" value="1"/>
</dbReference>
<dbReference type="GO" id="GO:0016787">
    <property type="term" value="F:hydrolase activity"/>
    <property type="evidence" value="ECO:0007669"/>
    <property type="project" value="UniProtKB-KW"/>
</dbReference>
<dbReference type="InterPro" id="IPR029058">
    <property type="entry name" value="AB_hydrolase_fold"/>
</dbReference>
<keyword evidence="5" id="KW-1185">Reference proteome</keyword>
<feature type="domain" description="Dienelactone hydrolase" evidence="1">
    <location>
        <begin position="20"/>
        <end position="227"/>
    </location>
</feature>